<protein>
    <submittedName>
        <fullName evidence="2">Uncharacterized protein</fullName>
    </submittedName>
</protein>
<dbReference type="EMBL" id="AYKW01000067">
    <property type="protein sequence ID" value="PIL24485.1"/>
    <property type="molecule type" value="Genomic_DNA"/>
</dbReference>
<dbReference type="AlphaFoldDB" id="A0A2G8RSJ3"/>
<accession>A0A2G8RSJ3</accession>
<evidence type="ECO:0000313" key="2">
    <source>
        <dbReference type="EMBL" id="PIL24485.1"/>
    </source>
</evidence>
<reference evidence="2 3" key="1">
    <citation type="journal article" date="2015" name="Sci. Rep.">
        <title>Chromosome-level genome map provides insights into diverse defense mechanisms in the medicinal fungus Ganoderma sinense.</title>
        <authorList>
            <person name="Zhu Y."/>
            <person name="Xu J."/>
            <person name="Sun C."/>
            <person name="Zhou S."/>
            <person name="Xu H."/>
            <person name="Nelson D.R."/>
            <person name="Qian J."/>
            <person name="Song J."/>
            <person name="Luo H."/>
            <person name="Xiang L."/>
            <person name="Li Y."/>
            <person name="Xu Z."/>
            <person name="Ji A."/>
            <person name="Wang L."/>
            <person name="Lu S."/>
            <person name="Hayward A."/>
            <person name="Sun W."/>
            <person name="Li X."/>
            <person name="Schwartz D.C."/>
            <person name="Wang Y."/>
            <person name="Chen S."/>
        </authorList>
    </citation>
    <scope>NUCLEOTIDE SEQUENCE [LARGE SCALE GENOMIC DNA]</scope>
    <source>
        <strain evidence="2 3">ZZ0214-1</strain>
    </source>
</reference>
<dbReference type="Proteomes" id="UP000230002">
    <property type="component" value="Unassembled WGS sequence"/>
</dbReference>
<evidence type="ECO:0000313" key="3">
    <source>
        <dbReference type="Proteomes" id="UP000230002"/>
    </source>
</evidence>
<proteinExistence type="predicted"/>
<feature type="region of interest" description="Disordered" evidence="1">
    <location>
        <begin position="166"/>
        <end position="192"/>
    </location>
</feature>
<keyword evidence="3" id="KW-1185">Reference proteome</keyword>
<organism evidence="2 3">
    <name type="scientific">Ganoderma sinense ZZ0214-1</name>
    <dbReference type="NCBI Taxonomy" id="1077348"/>
    <lineage>
        <taxon>Eukaryota</taxon>
        <taxon>Fungi</taxon>
        <taxon>Dikarya</taxon>
        <taxon>Basidiomycota</taxon>
        <taxon>Agaricomycotina</taxon>
        <taxon>Agaricomycetes</taxon>
        <taxon>Polyporales</taxon>
        <taxon>Polyporaceae</taxon>
        <taxon>Ganoderma</taxon>
    </lineage>
</organism>
<evidence type="ECO:0000256" key="1">
    <source>
        <dbReference type="SAM" id="MobiDB-lite"/>
    </source>
</evidence>
<gene>
    <name evidence="2" type="ORF">GSI_14240</name>
</gene>
<name>A0A2G8RSJ3_9APHY</name>
<sequence length="192" mass="21157">MGARTTRRRPLPVARRHRQGLLCRAVIGRRASPPARPLPLLPRVVVPSVVCSSLGCCSRTRTFRSLRTVCPPLRAVSITRPFCPSALTFFFSLLSSGAFLHILHSPPSAAPVAVPARVCFVDCLFSCRRPSVVHLYHRSFHITHTPSLASPIHIHIHAPHSVLIAQRSPPPSSVSAPTTPAIDSLRKHRRHR</sequence>
<comment type="caution">
    <text evidence="2">The sequence shown here is derived from an EMBL/GenBank/DDBJ whole genome shotgun (WGS) entry which is preliminary data.</text>
</comment>